<evidence type="ECO:0000256" key="1">
    <source>
        <dbReference type="ARBA" id="ARBA00008601"/>
    </source>
</evidence>
<gene>
    <name evidence="8" type="ORF">P691DRAFT_694594</name>
</gene>
<evidence type="ECO:0000313" key="8">
    <source>
        <dbReference type="EMBL" id="KAF9453585.1"/>
    </source>
</evidence>
<dbReference type="InterPro" id="IPR016130">
    <property type="entry name" value="Tyr_Pase_AS"/>
</dbReference>
<comment type="catalytic activity">
    <reaction evidence="5">
        <text>O-phospho-L-threonyl-[protein] + H2O = L-threonyl-[protein] + phosphate</text>
        <dbReference type="Rhea" id="RHEA:47004"/>
        <dbReference type="Rhea" id="RHEA-COMP:11060"/>
        <dbReference type="Rhea" id="RHEA-COMP:11605"/>
        <dbReference type="ChEBI" id="CHEBI:15377"/>
        <dbReference type="ChEBI" id="CHEBI:30013"/>
        <dbReference type="ChEBI" id="CHEBI:43474"/>
        <dbReference type="ChEBI" id="CHEBI:61977"/>
        <dbReference type="EC" id="3.1.3.16"/>
    </reaction>
</comment>
<evidence type="ECO:0000256" key="3">
    <source>
        <dbReference type="ARBA" id="ARBA00022912"/>
    </source>
</evidence>
<dbReference type="AlphaFoldDB" id="A0A9P5XMP6"/>
<dbReference type="OrthoDB" id="2017893at2759"/>
<comment type="catalytic activity">
    <reaction evidence="4">
        <text>O-phospho-L-seryl-[protein] + H2O = L-seryl-[protein] + phosphate</text>
        <dbReference type="Rhea" id="RHEA:20629"/>
        <dbReference type="Rhea" id="RHEA-COMP:9863"/>
        <dbReference type="Rhea" id="RHEA-COMP:11604"/>
        <dbReference type="ChEBI" id="CHEBI:15377"/>
        <dbReference type="ChEBI" id="CHEBI:29999"/>
        <dbReference type="ChEBI" id="CHEBI:43474"/>
        <dbReference type="ChEBI" id="CHEBI:83421"/>
        <dbReference type="EC" id="3.1.3.16"/>
    </reaction>
</comment>
<dbReference type="GO" id="GO:0004725">
    <property type="term" value="F:protein tyrosine phosphatase activity"/>
    <property type="evidence" value="ECO:0007669"/>
    <property type="project" value="TreeGrafter"/>
</dbReference>
<dbReference type="SMART" id="SM00195">
    <property type="entry name" value="DSPc"/>
    <property type="match status" value="1"/>
</dbReference>
<dbReference type="InterPro" id="IPR020422">
    <property type="entry name" value="TYR_PHOSPHATASE_DUAL_dom"/>
</dbReference>
<feature type="domain" description="Tyrosine specific protein phosphatases" evidence="7">
    <location>
        <begin position="90"/>
        <end position="147"/>
    </location>
</feature>
<evidence type="ECO:0000256" key="5">
    <source>
        <dbReference type="ARBA" id="ARBA00048336"/>
    </source>
</evidence>
<evidence type="ECO:0000256" key="4">
    <source>
        <dbReference type="ARBA" id="ARBA00047761"/>
    </source>
</evidence>
<sequence length="201" mass="22208">MLSFPQQKWQLARTLTQHRASDDVNLIVDRLYLGNWAAAGDNSKLVELGITHVVSVIEFSPDIPDIIVGDNKLHIQINDTSGENISRHLEQTTDFIKSALEADKKNRVLVHCLMGISRSATVVAAYLVATKKMAGGDAIAYLQKKRPIVCPNLGFRQQLDAYASRYMETSEAQFSPIRHIKAWTSVVKMGKGSSESLGPTT</sequence>
<dbReference type="GO" id="GO:0005829">
    <property type="term" value="C:cytosol"/>
    <property type="evidence" value="ECO:0007669"/>
    <property type="project" value="TreeGrafter"/>
</dbReference>
<dbReference type="GO" id="GO:0004722">
    <property type="term" value="F:protein serine/threonine phosphatase activity"/>
    <property type="evidence" value="ECO:0007669"/>
    <property type="project" value="UniProtKB-EC"/>
</dbReference>
<keyword evidence="9" id="KW-1185">Reference proteome</keyword>
<dbReference type="PANTHER" id="PTHR45948:SF2">
    <property type="entry name" value="DUAL SPECIFICITY PROTEIN PHOSPHATASE"/>
    <property type="match status" value="1"/>
</dbReference>
<reference evidence="8" key="1">
    <citation type="submission" date="2020-11" db="EMBL/GenBank/DDBJ databases">
        <authorList>
            <consortium name="DOE Joint Genome Institute"/>
            <person name="Ahrendt S."/>
            <person name="Riley R."/>
            <person name="Andreopoulos W."/>
            <person name="Labutti K."/>
            <person name="Pangilinan J."/>
            <person name="Ruiz-Duenas F.J."/>
            <person name="Barrasa J.M."/>
            <person name="Sanchez-Garcia M."/>
            <person name="Camarero S."/>
            <person name="Miyauchi S."/>
            <person name="Serrano A."/>
            <person name="Linde D."/>
            <person name="Babiker R."/>
            <person name="Drula E."/>
            <person name="Ayuso-Fernandez I."/>
            <person name="Pacheco R."/>
            <person name="Padilla G."/>
            <person name="Ferreira P."/>
            <person name="Barriuso J."/>
            <person name="Kellner H."/>
            <person name="Castanera R."/>
            <person name="Alfaro M."/>
            <person name="Ramirez L."/>
            <person name="Pisabarro A.G."/>
            <person name="Kuo A."/>
            <person name="Tritt A."/>
            <person name="Lipzen A."/>
            <person name="He G."/>
            <person name="Yan M."/>
            <person name="Ng V."/>
            <person name="Cullen D."/>
            <person name="Martin F."/>
            <person name="Rosso M.-N."/>
            <person name="Henrissat B."/>
            <person name="Hibbett D."/>
            <person name="Martinez A.T."/>
            <person name="Grigoriev I.V."/>
        </authorList>
    </citation>
    <scope>NUCLEOTIDE SEQUENCE</scope>
    <source>
        <strain evidence="8">MF-IS2</strain>
    </source>
</reference>
<dbReference type="Proteomes" id="UP000807342">
    <property type="component" value="Unassembled WGS sequence"/>
</dbReference>
<name>A0A9P5XMP6_9AGAR</name>
<dbReference type="CDD" id="cd14498">
    <property type="entry name" value="DSP"/>
    <property type="match status" value="1"/>
</dbReference>
<evidence type="ECO:0000313" key="9">
    <source>
        <dbReference type="Proteomes" id="UP000807342"/>
    </source>
</evidence>
<comment type="similarity">
    <text evidence="1">Belongs to the protein-tyrosine phosphatase family. Non-receptor class dual specificity subfamily.</text>
</comment>
<evidence type="ECO:0000256" key="2">
    <source>
        <dbReference type="ARBA" id="ARBA00022801"/>
    </source>
</evidence>
<dbReference type="PROSITE" id="PS50056">
    <property type="entry name" value="TYR_PHOSPHATASE_2"/>
    <property type="match status" value="1"/>
</dbReference>
<dbReference type="InterPro" id="IPR000387">
    <property type="entry name" value="Tyr_Pase_dom"/>
</dbReference>
<dbReference type="Pfam" id="PF00782">
    <property type="entry name" value="DSPc"/>
    <property type="match status" value="1"/>
</dbReference>
<organism evidence="8 9">
    <name type="scientific">Macrolepiota fuliginosa MF-IS2</name>
    <dbReference type="NCBI Taxonomy" id="1400762"/>
    <lineage>
        <taxon>Eukaryota</taxon>
        <taxon>Fungi</taxon>
        <taxon>Dikarya</taxon>
        <taxon>Basidiomycota</taxon>
        <taxon>Agaricomycotina</taxon>
        <taxon>Agaricomycetes</taxon>
        <taxon>Agaricomycetidae</taxon>
        <taxon>Agaricales</taxon>
        <taxon>Agaricineae</taxon>
        <taxon>Agaricaceae</taxon>
        <taxon>Macrolepiota</taxon>
    </lineage>
</organism>
<comment type="caution">
    <text evidence="8">The sequence shown here is derived from an EMBL/GenBank/DDBJ whole genome shotgun (WGS) entry which is preliminary data.</text>
</comment>
<proteinExistence type="inferred from homology"/>
<dbReference type="PROSITE" id="PS00383">
    <property type="entry name" value="TYR_PHOSPHATASE_1"/>
    <property type="match status" value="1"/>
</dbReference>
<evidence type="ECO:0000259" key="7">
    <source>
        <dbReference type="PROSITE" id="PS50056"/>
    </source>
</evidence>
<dbReference type="EMBL" id="MU151060">
    <property type="protein sequence ID" value="KAF9453585.1"/>
    <property type="molecule type" value="Genomic_DNA"/>
</dbReference>
<dbReference type="Gene3D" id="3.90.190.10">
    <property type="entry name" value="Protein tyrosine phosphatase superfamily"/>
    <property type="match status" value="1"/>
</dbReference>
<accession>A0A9P5XMP6</accession>
<dbReference type="InterPro" id="IPR029021">
    <property type="entry name" value="Prot-tyrosine_phosphatase-like"/>
</dbReference>
<dbReference type="SUPFAM" id="SSF52799">
    <property type="entry name" value="(Phosphotyrosine protein) phosphatases II"/>
    <property type="match status" value="1"/>
</dbReference>
<dbReference type="PROSITE" id="PS50054">
    <property type="entry name" value="TYR_PHOSPHATASE_DUAL"/>
    <property type="match status" value="1"/>
</dbReference>
<dbReference type="InterPro" id="IPR000340">
    <property type="entry name" value="Dual-sp_phosphatase_cat-dom"/>
</dbReference>
<dbReference type="PANTHER" id="PTHR45948">
    <property type="entry name" value="DUAL SPECIFICITY PROTEIN PHOSPHATASE DDB_G0269404-RELATED"/>
    <property type="match status" value="1"/>
</dbReference>
<evidence type="ECO:0000259" key="6">
    <source>
        <dbReference type="PROSITE" id="PS50054"/>
    </source>
</evidence>
<keyword evidence="3" id="KW-0904">Protein phosphatase</keyword>
<dbReference type="GO" id="GO:0007165">
    <property type="term" value="P:signal transduction"/>
    <property type="evidence" value="ECO:0007669"/>
    <property type="project" value="TreeGrafter"/>
</dbReference>
<protein>
    <submittedName>
        <fullName evidence="8">Phosphatases II</fullName>
    </submittedName>
</protein>
<keyword evidence="2" id="KW-0378">Hydrolase</keyword>
<feature type="domain" description="Tyrosine-protein phosphatase" evidence="6">
    <location>
        <begin position="23"/>
        <end position="168"/>
    </location>
</feature>